<gene>
    <name evidence="2" type="ORF">H9815_06830</name>
</gene>
<dbReference type="InterPro" id="IPR016007">
    <property type="entry name" value="Alpha_rhamnosid"/>
</dbReference>
<dbReference type="GO" id="GO:0005975">
    <property type="term" value="P:carbohydrate metabolic process"/>
    <property type="evidence" value="ECO:0007669"/>
    <property type="project" value="UniProtKB-ARBA"/>
</dbReference>
<organism evidence="2 3">
    <name type="scientific">Candidatus Ruania gallistercoris</name>
    <dbReference type="NCBI Taxonomy" id="2838746"/>
    <lineage>
        <taxon>Bacteria</taxon>
        <taxon>Bacillati</taxon>
        <taxon>Actinomycetota</taxon>
        <taxon>Actinomycetes</taxon>
        <taxon>Micrococcales</taxon>
        <taxon>Ruaniaceae</taxon>
        <taxon>Ruania</taxon>
    </lineage>
</organism>
<feature type="region of interest" description="Disordered" evidence="1">
    <location>
        <begin position="94"/>
        <end position="114"/>
    </location>
</feature>
<evidence type="ECO:0000256" key="1">
    <source>
        <dbReference type="SAM" id="MobiDB-lite"/>
    </source>
</evidence>
<dbReference type="EMBL" id="DXBY01000114">
    <property type="protein sequence ID" value="HIZ35475.1"/>
    <property type="molecule type" value="Genomic_DNA"/>
</dbReference>
<comment type="caution">
    <text evidence="2">The sequence shown here is derived from an EMBL/GenBank/DDBJ whole genome shotgun (WGS) entry which is preliminary data.</text>
</comment>
<reference evidence="2" key="2">
    <citation type="submission" date="2021-04" db="EMBL/GenBank/DDBJ databases">
        <authorList>
            <person name="Gilroy R."/>
        </authorList>
    </citation>
    <scope>NUCLEOTIDE SEQUENCE</scope>
    <source>
        <strain evidence="2">ChiGjej4B4-7305</strain>
    </source>
</reference>
<dbReference type="PANTHER" id="PTHR33307">
    <property type="entry name" value="ALPHA-RHAMNOSIDASE (EUROFUNG)"/>
    <property type="match status" value="1"/>
</dbReference>
<evidence type="ECO:0000313" key="3">
    <source>
        <dbReference type="Proteomes" id="UP000824037"/>
    </source>
</evidence>
<reference evidence="2" key="1">
    <citation type="journal article" date="2021" name="PeerJ">
        <title>Extensive microbial diversity within the chicken gut microbiome revealed by metagenomics and culture.</title>
        <authorList>
            <person name="Gilroy R."/>
            <person name="Ravi A."/>
            <person name="Getino M."/>
            <person name="Pursley I."/>
            <person name="Horton D.L."/>
            <person name="Alikhan N.F."/>
            <person name="Baker D."/>
            <person name="Gharbi K."/>
            <person name="Hall N."/>
            <person name="Watson M."/>
            <person name="Adriaenssens E.M."/>
            <person name="Foster-Nyarko E."/>
            <person name="Jarju S."/>
            <person name="Secka A."/>
            <person name="Antonio M."/>
            <person name="Oren A."/>
            <person name="Chaudhuri R.R."/>
            <person name="La Ragione R."/>
            <person name="Hildebrand F."/>
            <person name="Pallen M.J."/>
        </authorList>
    </citation>
    <scope>NUCLEOTIDE SEQUENCE</scope>
    <source>
        <strain evidence="2">ChiGjej4B4-7305</strain>
    </source>
</reference>
<proteinExistence type="predicted"/>
<sequence>MTTLQPYALRVDGQHEPQGIVSPPSFSWRLRSEGRGARQRSHRITVHLLTPHGQQVQVWDSGEVAAADTTGVPYQGAPLQTSADYRWELAVTDEHGTSSTSQAHFATGIVHPDQ</sequence>
<evidence type="ECO:0000313" key="2">
    <source>
        <dbReference type="EMBL" id="HIZ35475.1"/>
    </source>
</evidence>
<dbReference type="Proteomes" id="UP000824037">
    <property type="component" value="Unassembled WGS sequence"/>
</dbReference>
<accession>A0A9D2EDS6</accession>
<name>A0A9D2EDS6_9MICO</name>
<dbReference type="InterPro" id="IPR013783">
    <property type="entry name" value="Ig-like_fold"/>
</dbReference>
<feature type="non-terminal residue" evidence="2">
    <location>
        <position position="114"/>
    </location>
</feature>
<dbReference type="AlphaFoldDB" id="A0A9D2EDS6"/>
<dbReference type="PANTHER" id="PTHR33307:SF11">
    <property type="entry name" value="ALPHA-L-RHAMNOSIDASE"/>
    <property type="match status" value="1"/>
</dbReference>
<dbReference type="Gene3D" id="2.60.40.10">
    <property type="entry name" value="Immunoglobulins"/>
    <property type="match status" value="1"/>
</dbReference>
<protein>
    <submittedName>
        <fullName evidence="2">Uncharacterized protein</fullName>
    </submittedName>
</protein>
<dbReference type="Pfam" id="PF25788">
    <property type="entry name" value="Ig_Rha78A_N"/>
    <property type="match status" value="1"/>
</dbReference>